<feature type="compositionally biased region" description="Low complexity" evidence="1">
    <location>
        <begin position="296"/>
        <end position="306"/>
    </location>
</feature>
<evidence type="ECO:0000313" key="2">
    <source>
        <dbReference type="EMBL" id="GAU32470.1"/>
    </source>
</evidence>
<feature type="compositionally biased region" description="Polar residues" evidence="1">
    <location>
        <begin position="371"/>
        <end position="385"/>
    </location>
</feature>
<evidence type="ECO:0000313" key="3">
    <source>
        <dbReference type="Proteomes" id="UP000242715"/>
    </source>
</evidence>
<reference evidence="3" key="1">
    <citation type="journal article" date="2017" name="Front. Plant Sci.">
        <title>Climate Clever Clovers: New Paradigm to Reduce the Environmental Footprint of Ruminants by Breeding Low Methanogenic Forages Utilizing Haplotype Variation.</title>
        <authorList>
            <person name="Kaur P."/>
            <person name="Appels R."/>
            <person name="Bayer P.E."/>
            <person name="Keeble-Gagnere G."/>
            <person name="Wang J."/>
            <person name="Hirakawa H."/>
            <person name="Shirasawa K."/>
            <person name="Vercoe P."/>
            <person name="Stefanova K."/>
            <person name="Durmic Z."/>
            <person name="Nichols P."/>
            <person name="Revell C."/>
            <person name="Isobe S.N."/>
            <person name="Edwards D."/>
            <person name="Erskine W."/>
        </authorList>
    </citation>
    <scope>NUCLEOTIDE SEQUENCE [LARGE SCALE GENOMIC DNA]</scope>
    <source>
        <strain evidence="3">cv. Daliak</strain>
    </source>
</reference>
<dbReference type="OrthoDB" id="10629663at2759"/>
<proteinExistence type="predicted"/>
<gene>
    <name evidence="2" type="ORF">TSUD_64200</name>
</gene>
<sequence length="435" mass="47092">MIAGRFGVFLDFDVATVGKESLDVARVKLRTVRRGMIDTVLQLMVVGERFDVWVVEERCSCRSREADEEEGCRGSVRSNSNLGERGWQKDDGDLFSDGRTDSDRSESAQLLLDLQRKESDGSLEVTGEKVGGSAVDLLGQPFLKVTITEKEADFPTSKIHVEKVRGGGVEPTNEVLPSGGVVGTEVDLSFLLQQEERMLVEKEQPFVPVEVGSVSFKNGSLPWDVSGPFVGPCLNQEIPRDAAVDQFVLGLNLSTQPVSVSGPAEAQREVVENRCVDVADEGVIVREVTFDLSESSSFGVSSLPKGKSTKVRKSKKIISNGDRPPVQQGGYSLFPKLALLRRPTGRRSKEAKPSKSSSRSRRSGAPPQPNPLVSQPEQLGSSSAQRRIERPGIDLQVVLPLPPSGLIHLVDEEGVSVSDYGSASDGVDSTKIGDY</sequence>
<accession>A0A2Z6N8B0</accession>
<feature type="region of interest" description="Disordered" evidence="1">
    <location>
        <begin position="66"/>
        <end position="103"/>
    </location>
</feature>
<evidence type="ECO:0000256" key="1">
    <source>
        <dbReference type="SAM" id="MobiDB-lite"/>
    </source>
</evidence>
<dbReference type="EMBL" id="DF973493">
    <property type="protein sequence ID" value="GAU32470.1"/>
    <property type="molecule type" value="Genomic_DNA"/>
</dbReference>
<protein>
    <submittedName>
        <fullName evidence="2">Uncharacterized protein</fullName>
    </submittedName>
</protein>
<name>A0A2Z6N8B0_TRISU</name>
<organism evidence="2 3">
    <name type="scientific">Trifolium subterraneum</name>
    <name type="common">Subterranean clover</name>
    <dbReference type="NCBI Taxonomy" id="3900"/>
    <lineage>
        <taxon>Eukaryota</taxon>
        <taxon>Viridiplantae</taxon>
        <taxon>Streptophyta</taxon>
        <taxon>Embryophyta</taxon>
        <taxon>Tracheophyta</taxon>
        <taxon>Spermatophyta</taxon>
        <taxon>Magnoliopsida</taxon>
        <taxon>eudicotyledons</taxon>
        <taxon>Gunneridae</taxon>
        <taxon>Pentapetalae</taxon>
        <taxon>rosids</taxon>
        <taxon>fabids</taxon>
        <taxon>Fabales</taxon>
        <taxon>Fabaceae</taxon>
        <taxon>Papilionoideae</taxon>
        <taxon>50 kb inversion clade</taxon>
        <taxon>NPAAA clade</taxon>
        <taxon>Hologalegina</taxon>
        <taxon>IRL clade</taxon>
        <taxon>Trifolieae</taxon>
        <taxon>Trifolium</taxon>
    </lineage>
</organism>
<dbReference type="Proteomes" id="UP000242715">
    <property type="component" value="Unassembled WGS sequence"/>
</dbReference>
<keyword evidence="3" id="KW-1185">Reference proteome</keyword>
<feature type="compositionally biased region" description="Basic and acidic residues" evidence="1">
    <location>
        <begin position="86"/>
        <end position="103"/>
    </location>
</feature>
<feature type="compositionally biased region" description="Basic residues" evidence="1">
    <location>
        <begin position="307"/>
        <end position="316"/>
    </location>
</feature>
<feature type="region of interest" description="Disordered" evidence="1">
    <location>
        <begin position="414"/>
        <end position="435"/>
    </location>
</feature>
<dbReference type="AlphaFoldDB" id="A0A2Z6N8B0"/>
<feature type="region of interest" description="Disordered" evidence="1">
    <location>
        <begin position="296"/>
        <end position="388"/>
    </location>
</feature>